<evidence type="ECO:0000313" key="3">
    <source>
        <dbReference type="Proteomes" id="UP000190867"/>
    </source>
</evidence>
<dbReference type="Pfam" id="PF14897">
    <property type="entry name" value="EpsG"/>
    <property type="match status" value="1"/>
</dbReference>
<dbReference type="AlphaFoldDB" id="A0A1T0AU14"/>
<keyword evidence="1" id="KW-0472">Membrane</keyword>
<feature type="transmembrane region" description="Helical" evidence="1">
    <location>
        <begin position="182"/>
        <end position="203"/>
    </location>
</feature>
<gene>
    <name evidence="2" type="ORF">B0187_03395</name>
</gene>
<feature type="transmembrane region" description="Helical" evidence="1">
    <location>
        <begin position="285"/>
        <end position="301"/>
    </location>
</feature>
<feature type="transmembrane region" description="Helical" evidence="1">
    <location>
        <begin position="78"/>
        <end position="97"/>
    </location>
</feature>
<keyword evidence="3" id="KW-1185">Reference proteome</keyword>
<feature type="transmembrane region" description="Helical" evidence="1">
    <location>
        <begin position="109"/>
        <end position="138"/>
    </location>
</feature>
<evidence type="ECO:0000313" key="2">
    <source>
        <dbReference type="EMBL" id="OOR99862.1"/>
    </source>
</evidence>
<feature type="transmembrane region" description="Helical" evidence="1">
    <location>
        <begin position="313"/>
        <end position="333"/>
    </location>
</feature>
<keyword evidence="1" id="KW-0812">Transmembrane</keyword>
<feature type="transmembrane region" description="Helical" evidence="1">
    <location>
        <begin position="228"/>
        <end position="249"/>
    </location>
</feature>
<dbReference type="EMBL" id="MUYA01000004">
    <property type="protein sequence ID" value="OOR99862.1"/>
    <property type="molecule type" value="Genomic_DNA"/>
</dbReference>
<dbReference type="Proteomes" id="UP000190867">
    <property type="component" value="Unassembled WGS sequence"/>
</dbReference>
<dbReference type="InterPro" id="IPR049458">
    <property type="entry name" value="EpsG-like"/>
</dbReference>
<proteinExistence type="predicted"/>
<accession>A0A1T0AU14</accession>
<feature type="transmembrane region" description="Helical" evidence="1">
    <location>
        <begin position="21"/>
        <end position="39"/>
    </location>
</feature>
<organism evidence="2 3">
    <name type="scientific">Haemophilus paracuniculus</name>
    <dbReference type="NCBI Taxonomy" id="734"/>
    <lineage>
        <taxon>Bacteria</taxon>
        <taxon>Pseudomonadati</taxon>
        <taxon>Pseudomonadota</taxon>
        <taxon>Gammaproteobacteria</taxon>
        <taxon>Pasteurellales</taxon>
        <taxon>Pasteurellaceae</taxon>
        <taxon>Haemophilus</taxon>
    </lineage>
</organism>
<dbReference type="RefSeq" id="WP_078236451.1">
    <property type="nucleotide sequence ID" value="NZ_MUYA01000004.1"/>
</dbReference>
<feature type="transmembrane region" description="Helical" evidence="1">
    <location>
        <begin position="261"/>
        <end position="279"/>
    </location>
</feature>
<sequence length="359" mass="40923">MIYLLFWAMFFLGFIFKRNCLVKYLLISYIFILMAFNTYNADFENYQNMYNAIGNGTYGGWITDFGYVALVNLGNSFGLTYADFLIVYFGVTALLLLKIVNKYSAYPNAVLSLILLYPLFINIIQLRSFLALLIIVYALQYLTERNFKNIAKFITAIVLATSLHLSSIFFGILLIFFIRNRVYILILGILAFILLIAISPFLVDLINTISVGKLDSYTENNYITLNKVIRTISIGMASIILIASLKYTLIKDGAISKYDNTLANVAILILLLSSIAILFSNEFERYSRLGYLLSYILYFNILATNSVNQIKKILLSILFSATIFGYIFFQYYFRASNDIPFAEAVFQTIIENNSLIGIN</sequence>
<dbReference type="STRING" id="734.B0187_03395"/>
<evidence type="ECO:0000256" key="1">
    <source>
        <dbReference type="SAM" id="Phobius"/>
    </source>
</evidence>
<evidence type="ECO:0008006" key="4">
    <source>
        <dbReference type="Google" id="ProtNLM"/>
    </source>
</evidence>
<protein>
    <recommendedName>
        <fullName evidence="4">EpsG family protein</fullName>
    </recommendedName>
</protein>
<comment type="caution">
    <text evidence="2">The sequence shown here is derived from an EMBL/GenBank/DDBJ whole genome shotgun (WGS) entry which is preliminary data.</text>
</comment>
<keyword evidence="1" id="KW-1133">Transmembrane helix</keyword>
<name>A0A1T0AU14_9PAST</name>
<reference evidence="2 3" key="1">
    <citation type="submission" date="2017-02" db="EMBL/GenBank/DDBJ databases">
        <title>Draft genome sequence of Haemophilus paracuniculus CCUG 43573 type strain.</title>
        <authorList>
            <person name="Engstrom-Jakobsson H."/>
            <person name="Salva-Serra F."/>
            <person name="Thorell K."/>
            <person name="Gonzales-Siles L."/>
            <person name="Karlsson R."/>
            <person name="Boulund F."/>
            <person name="Engstrand L."/>
            <person name="Kristiansson E."/>
            <person name="Moore E."/>
        </authorList>
    </citation>
    <scope>NUCLEOTIDE SEQUENCE [LARGE SCALE GENOMIC DNA]</scope>
    <source>
        <strain evidence="2 3">CCUG 43573</strain>
    </source>
</reference>
<feature type="transmembrane region" description="Helical" evidence="1">
    <location>
        <begin position="150"/>
        <end position="175"/>
    </location>
</feature>